<evidence type="ECO:0000313" key="2">
    <source>
        <dbReference type="EMBL" id="RKU49236.1"/>
    </source>
</evidence>
<feature type="compositionally biased region" description="Low complexity" evidence="1">
    <location>
        <begin position="759"/>
        <end position="769"/>
    </location>
</feature>
<feature type="compositionally biased region" description="Polar residues" evidence="1">
    <location>
        <begin position="1031"/>
        <end position="1041"/>
    </location>
</feature>
<feature type="compositionally biased region" description="Basic and acidic residues" evidence="1">
    <location>
        <begin position="217"/>
        <end position="228"/>
    </location>
</feature>
<feature type="region of interest" description="Disordered" evidence="1">
    <location>
        <begin position="1274"/>
        <end position="1293"/>
    </location>
</feature>
<comment type="caution">
    <text evidence="2">The sequence shown here is derived from an EMBL/GenBank/DDBJ whole genome shotgun (WGS) entry which is preliminary data.</text>
</comment>
<accession>A0A420YN56</accession>
<keyword evidence="3" id="KW-1185">Reference proteome</keyword>
<feature type="compositionally biased region" description="Low complexity" evidence="1">
    <location>
        <begin position="1043"/>
        <end position="1058"/>
    </location>
</feature>
<feature type="compositionally biased region" description="Low complexity" evidence="1">
    <location>
        <begin position="976"/>
        <end position="985"/>
    </location>
</feature>
<feature type="compositionally biased region" description="Pro residues" evidence="1">
    <location>
        <begin position="317"/>
        <end position="329"/>
    </location>
</feature>
<protein>
    <submittedName>
        <fullName evidence="2">Uncharacterized protein</fullName>
    </submittedName>
</protein>
<sequence length="1293" mass="140342">MSGIQPSADGPSAEQCFYTWKAERDQLEAIYHDLTRRLDRWRADQESQIHMECNNRLRDIPADSRVVHIMRNHIEDERKARLKKLQRDYQANKDEQDEGHARELQAHTESFVKRVDSAMARVAPQNVQPAAALDTRNRHSMGAMPNHQPISNQATNHPDHSAILPHGTVRHGPMQAAYSLPSQTRGPAQAQPPQPAFPTRAHVPTPELEPFQTKTHIPTDTRKPDFGHPETVQASQSQQWGDQREVAMRTQVNRAPPHSPPRPSGQATPDHSANTAPPQPEQPRLFAAVPCVSSSQPSLVAAAPPPPVVLASQQRPSPSPPSPPYPRAPPAHGHEHEEDTLKRKAETQPILAGQVESKKAKLAPTSAEQANDRDGESPPVAQPLPETQKTISFDEVYQNGAPEHQAYHMMIEYPVGKGNWYILKCDEHGVYFNANPLHGAAKHLHSPQHDMMSKEHSQAIAVLGYLVLDCNAELAAKNNAVVKRHFEEGHKPFNQNQLTKTERVRRGLEPPGNVRPASSLRAINTETARLGPGRTARAFSGITHPVPAELYLGYWSKNRTNYGVLVLPWDDLGPCGLSGHLKYTGLLSRVPKCYRITEDGDIAGWAEGYEDDGPLVTKRDFPVMYFDGGRSVGWLRARDLSSFPFEGGTPKEIPYYHEAKEAYAKAKGFESYEAYKTKRRLDGLPEKVASDVAPSSSTVVQTTEPSSTVYRSIDSSIEEDQAVINSQPPGQEQAGPPSTDLATGDRAVGEGPHDEHMSDVSPGGDDSVSNHYSDAQALSESDEDIDMHGGDSRRTSVSHKDSERGSERAKSGVKKSGTVSEVPGSASSDALEANMTTGQLSAEVEAAAPGKVLPQSNGQAQDTAAPLVAADVPGDNSAIAQTDLNHSPQPTSQKIEEQPGLLSGIGFTRADKAPGRSTRNTRASVGEVSRTRSPSTGDTVIAKPRPRVDKFVNETPTTSPRPARKGRPLNTSLEDSMSSPPTSSSIEVITGDPEPLRAGSSKSNGSPDHTDHEKEGAADAASQLAMMLKNDVTTTRSSSYSPVAGVSGPASGTSSTPTIIRPEAMAQTDRWRAVRSESTNRESSLGRSVASKITDKEASRSPSVKPSKESSAPPVGDSISVASTLSTPLLSAGSIPKSAGNEERYEIAWYENSDGLAFQRKEDGPCLYLETNSQTRAVESSPGQDMQLKIDPTSIDTMVVEPLDEAMDAVLVTLSRKTGAGGPKEEKLVFERSSIRGDDLIGRIHARYFVSWVNRHKAPGQAIKYINNSHDPLRRPVTSYVPRSSTSKAKRTP</sequence>
<evidence type="ECO:0000313" key="3">
    <source>
        <dbReference type="Proteomes" id="UP000275385"/>
    </source>
</evidence>
<feature type="compositionally biased region" description="Basic and acidic residues" evidence="1">
    <location>
        <begin position="747"/>
        <end position="758"/>
    </location>
</feature>
<dbReference type="EMBL" id="QVQW01000002">
    <property type="protein sequence ID" value="RKU49236.1"/>
    <property type="molecule type" value="Genomic_DNA"/>
</dbReference>
<dbReference type="OrthoDB" id="4835412at2759"/>
<dbReference type="Proteomes" id="UP000275385">
    <property type="component" value="Unassembled WGS sequence"/>
</dbReference>
<feature type="region of interest" description="Disordered" evidence="1">
    <location>
        <begin position="297"/>
        <end position="389"/>
    </location>
</feature>
<feature type="compositionally biased region" description="Basic and acidic residues" evidence="1">
    <location>
        <begin position="786"/>
        <end position="810"/>
    </location>
</feature>
<feature type="region of interest" description="Disordered" evidence="1">
    <location>
        <begin position="726"/>
        <end position="1119"/>
    </location>
</feature>
<feature type="compositionally biased region" description="Polar residues" evidence="1">
    <location>
        <begin position="693"/>
        <end position="708"/>
    </location>
</feature>
<organism evidence="2 3">
    <name type="scientific">Coniochaeta pulveracea</name>
    <dbReference type="NCBI Taxonomy" id="177199"/>
    <lineage>
        <taxon>Eukaryota</taxon>
        <taxon>Fungi</taxon>
        <taxon>Dikarya</taxon>
        <taxon>Ascomycota</taxon>
        <taxon>Pezizomycotina</taxon>
        <taxon>Sordariomycetes</taxon>
        <taxon>Sordariomycetidae</taxon>
        <taxon>Coniochaetales</taxon>
        <taxon>Coniochaetaceae</taxon>
        <taxon>Coniochaeta</taxon>
    </lineage>
</organism>
<feature type="compositionally biased region" description="Polar residues" evidence="1">
    <location>
        <begin position="878"/>
        <end position="893"/>
    </location>
</feature>
<feature type="compositionally biased region" description="Polar residues" evidence="1">
    <location>
        <begin position="232"/>
        <end position="241"/>
    </location>
</feature>
<reference evidence="2 3" key="1">
    <citation type="submission" date="2018-08" db="EMBL/GenBank/DDBJ databases">
        <title>Draft genome of the lignicolous fungus Coniochaeta pulveracea.</title>
        <authorList>
            <person name="Borstlap C.J."/>
            <person name="De Witt R.N."/>
            <person name="Botha A."/>
            <person name="Volschenk H."/>
        </authorList>
    </citation>
    <scope>NUCLEOTIDE SEQUENCE [LARGE SCALE GENOMIC DNA]</scope>
    <source>
        <strain evidence="2 3">CAB683</strain>
    </source>
</reference>
<name>A0A420YN56_9PEZI</name>
<feature type="compositionally biased region" description="Basic and acidic residues" evidence="1">
    <location>
        <begin position="1069"/>
        <end position="1080"/>
    </location>
</feature>
<proteinExistence type="predicted"/>
<feature type="compositionally biased region" description="Basic and acidic residues" evidence="1">
    <location>
        <begin position="332"/>
        <end position="346"/>
    </location>
</feature>
<gene>
    <name evidence="2" type="ORF">DL546_009572</name>
</gene>
<evidence type="ECO:0000256" key="1">
    <source>
        <dbReference type="SAM" id="MobiDB-lite"/>
    </source>
</evidence>
<dbReference type="STRING" id="177199.A0A420YN56"/>
<feature type="compositionally biased region" description="Polar residues" evidence="1">
    <location>
        <begin position="770"/>
        <end position="779"/>
    </location>
</feature>
<feature type="region of interest" description="Disordered" evidence="1">
    <location>
        <begin position="687"/>
        <end position="708"/>
    </location>
</feature>
<feature type="compositionally biased region" description="Basic and acidic residues" evidence="1">
    <location>
        <begin position="1008"/>
        <end position="1017"/>
    </location>
</feature>
<feature type="compositionally biased region" description="Polar residues" evidence="1">
    <location>
        <begin position="265"/>
        <end position="276"/>
    </location>
</feature>
<feature type="region of interest" description="Disordered" evidence="1">
    <location>
        <begin position="140"/>
        <end position="282"/>
    </location>
</feature>